<keyword evidence="2" id="KW-0964">Secreted</keyword>
<dbReference type="InterPro" id="IPR016187">
    <property type="entry name" value="CTDL_fold"/>
</dbReference>
<accession>A0ABQ9EUM9</accession>
<dbReference type="InterPro" id="IPR036954">
    <property type="entry name" value="Collagen_IV_NC_sf"/>
</dbReference>
<evidence type="ECO:0000256" key="5">
    <source>
        <dbReference type="ARBA" id="ARBA00022869"/>
    </source>
</evidence>
<evidence type="ECO:0000256" key="7">
    <source>
        <dbReference type="ARBA" id="ARBA00023157"/>
    </source>
</evidence>
<dbReference type="Gene3D" id="2.170.240.10">
    <property type="entry name" value="Collagen IV, non-collagenous"/>
    <property type="match status" value="1"/>
</dbReference>
<feature type="coiled-coil region" evidence="8">
    <location>
        <begin position="119"/>
        <end position="167"/>
    </location>
</feature>
<evidence type="ECO:0000256" key="2">
    <source>
        <dbReference type="ARBA" id="ARBA00022525"/>
    </source>
</evidence>
<keyword evidence="4" id="KW-0677">Repeat</keyword>
<evidence type="ECO:0000313" key="11">
    <source>
        <dbReference type="EMBL" id="KAJ8307287.1"/>
    </source>
</evidence>
<dbReference type="InterPro" id="IPR008160">
    <property type="entry name" value="Collagen"/>
</dbReference>
<protein>
    <recommendedName>
        <fullName evidence="10">Collagen IV NC1 domain-containing protein</fullName>
    </recommendedName>
</protein>
<dbReference type="Pfam" id="PF01413">
    <property type="entry name" value="C4"/>
    <property type="match status" value="2"/>
</dbReference>
<organism evidence="11 12">
    <name type="scientific">Tegillarca granosa</name>
    <name type="common">Malaysian cockle</name>
    <name type="synonym">Anadara granosa</name>
    <dbReference type="NCBI Taxonomy" id="220873"/>
    <lineage>
        <taxon>Eukaryota</taxon>
        <taxon>Metazoa</taxon>
        <taxon>Spiralia</taxon>
        <taxon>Lophotrochozoa</taxon>
        <taxon>Mollusca</taxon>
        <taxon>Bivalvia</taxon>
        <taxon>Autobranchia</taxon>
        <taxon>Pteriomorphia</taxon>
        <taxon>Arcoida</taxon>
        <taxon>Arcoidea</taxon>
        <taxon>Arcidae</taxon>
        <taxon>Tegillarca</taxon>
    </lineage>
</organism>
<sequence length="604" mass="68486">MFMSVNVKIKFTQLTKKCSVRIQKLSKSDCSYLQIKMASTNCVYFIVLILKIVQLSASAENTENTEFRITRLQYKEIKQRLSYLESNNKVCEEDRGRFADYYKAVVDLYSRVTMSEKDNLNLTLTVQQLINEKQEAEMDIKQLKIEQQEMKRSMQEMTNVINDLRQDFSQQLEITQNMQSIRSSIDDIRQNVCNRPSKLEQIQNIDHVKHSVQVINKTVENLARDMAQLGQIKTSNTNKSHLSERIDNNTQRLNTIDLFILQYIPLANKIEKVTRAHETNKNETTIKFKSFDKKLELISSNLSSLVYFQGVKGEKGVKGLRGFVGRPGRNGSPGRDGSPGREGPKGETGLRGPPGIPGLKGEKGNPGLPEMDCERGPPASPQCFTRHESSSVGFLLVRHSQRIDIPECPNGLNKLWDGYSFLSMEDNEKSQFLGTIPSCLKQVRVSPFMYCRSTGRCDHIRMNLKSYWLPNNRTILTITVGQGVISRYISRCAVCEAPNNIIAVHSQTHQVPACPSGWQSVWIGYSFGMNIGSGNNGDGQSLSSPGTCLEEFITNPFIECRYRCRYSYTKYSTWLNSEERLSPPVPKAIPSRCRVCLKESNESS</sequence>
<evidence type="ECO:0000256" key="9">
    <source>
        <dbReference type="SAM" id="MobiDB-lite"/>
    </source>
</evidence>
<evidence type="ECO:0000256" key="6">
    <source>
        <dbReference type="ARBA" id="ARBA00023119"/>
    </source>
</evidence>
<evidence type="ECO:0000256" key="8">
    <source>
        <dbReference type="SAM" id="Coils"/>
    </source>
</evidence>
<keyword evidence="8" id="KW-0175">Coiled coil</keyword>
<comment type="caution">
    <text evidence="11">The sequence shown here is derived from an EMBL/GenBank/DDBJ whole genome shotgun (WGS) entry which is preliminary data.</text>
</comment>
<dbReference type="PROSITE" id="PS51403">
    <property type="entry name" value="NC1_IV"/>
    <property type="match status" value="1"/>
</dbReference>
<evidence type="ECO:0000256" key="4">
    <source>
        <dbReference type="ARBA" id="ARBA00022737"/>
    </source>
</evidence>
<dbReference type="Pfam" id="PF01391">
    <property type="entry name" value="Collagen"/>
    <property type="match status" value="1"/>
</dbReference>
<evidence type="ECO:0000259" key="10">
    <source>
        <dbReference type="PROSITE" id="PS51403"/>
    </source>
</evidence>
<dbReference type="InterPro" id="IPR050149">
    <property type="entry name" value="Collagen_superfamily"/>
</dbReference>
<comment type="subcellular location">
    <subcellularLocation>
        <location evidence="1">Secreted</location>
        <location evidence="1">Extracellular space</location>
        <location evidence="1">Extracellular matrix</location>
        <location evidence="1">Basement membrane</location>
    </subcellularLocation>
</comment>
<keyword evidence="7" id="KW-1015">Disulfide bond</keyword>
<keyword evidence="6" id="KW-0176">Collagen</keyword>
<gene>
    <name evidence="11" type="ORF">KUTeg_015371</name>
</gene>
<reference evidence="11 12" key="1">
    <citation type="submission" date="2022-12" db="EMBL/GenBank/DDBJ databases">
        <title>Chromosome-level genome of Tegillarca granosa.</title>
        <authorList>
            <person name="Kim J."/>
        </authorList>
    </citation>
    <scope>NUCLEOTIDE SEQUENCE [LARGE SCALE GENOMIC DNA]</scope>
    <source>
        <strain evidence="11">Teg-2019</strain>
        <tissue evidence="11">Adductor muscle</tissue>
    </source>
</reference>
<evidence type="ECO:0000313" key="12">
    <source>
        <dbReference type="Proteomes" id="UP001217089"/>
    </source>
</evidence>
<feature type="domain" description="Collagen IV NC1" evidence="10">
    <location>
        <begin position="393"/>
        <end position="560"/>
    </location>
</feature>
<evidence type="ECO:0000256" key="1">
    <source>
        <dbReference type="ARBA" id="ARBA00004302"/>
    </source>
</evidence>
<dbReference type="SMART" id="SM00111">
    <property type="entry name" value="C4"/>
    <property type="match status" value="2"/>
</dbReference>
<evidence type="ECO:0000256" key="3">
    <source>
        <dbReference type="ARBA" id="ARBA00022530"/>
    </source>
</evidence>
<dbReference type="PANTHER" id="PTHR24023">
    <property type="entry name" value="COLLAGEN ALPHA"/>
    <property type="match status" value="1"/>
</dbReference>
<keyword evidence="12" id="KW-1185">Reference proteome</keyword>
<keyword evidence="3" id="KW-0272">Extracellular matrix</keyword>
<feature type="region of interest" description="Disordered" evidence="9">
    <location>
        <begin position="319"/>
        <end position="380"/>
    </location>
</feature>
<dbReference type="PANTHER" id="PTHR24023:SF918">
    <property type="entry name" value="COLLAGEN ALPHA-1(IX) CHAIN"/>
    <property type="match status" value="1"/>
</dbReference>
<dbReference type="InterPro" id="IPR001442">
    <property type="entry name" value="Collagen_IV_NC"/>
</dbReference>
<name>A0ABQ9EUM9_TEGGR</name>
<dbReference type="Proteomes" id="UP001217089">
    <property type="component" value="Unassembled WGS sequence"/>
</dbReference>
<dbReference type="SUPFAM" id="SSF56436">
    <property type="entry name" value="C-type lectin-like"/>
    <property type="match status" value="2"/>
</dbReference>
<dbReference type="EMBL" id="JARBDR010000793">
    <property type="protein sequence ID" value="KAJ8307287.1"/>
    <property type="molecule type" value="Genomic_DNA"/>
</dbReference>
<keyword evidence="5" id="KW-0084">Basement membrane</keyword>
<proteinExistence type="predicted"/>